<dbReference type="Proteomes" id="UP001499987">
    <property type="component" value="Unassembled WGS sequence"/>
</dbReference>
<organism evidence="2 3">
    <name type="scientific">Kitasatospora arboriphila</name>
    <dbReference type="NCBI Taxonomy" id="258052"/>
    <lineage>
        <taxon>Bacteria</taxon>
        <taxon>Bacillati</taxon>
        <taxon>Actinomycetota</taxon>
        <taxon>Actinomycetes</taxon>
        <taxon>Kitasatosporales</taxon>
        <taxon>Streptomycetaceae</taxon>
        <taxon>Kitasatospora</taxon>
    </lineage>
</organism>
<keyword evidence="3" id="KW-1185">Reference proteome</keyword>
<comment type="caution">
    <text evidence="2">The sequence shown here is derived from an EMBL/GenBank/DDBJ whole genome shotgun (WGS) entry which is preliminary data.</text>
</comment>
<sequence>MVDRAAGAEAVEQQVPQVVRGYGAVGRRQSDVDQIHGTTVLFDDGPLQGVRTDALCHGRNRTVRHGTLPGSGPARLPGMTDLGGF</sequence>
<protein>
    <submittedName>
        <fullName evidence="2">Uncharacterized protein</fullName>
    </submittedName>
</protein>
<evidence type="ECO:0000313" key="3">
    <source>
        <dbReference type="Proteomes" id="UP001499987"/>
    </source>
</evidence>
<name>A0ABP4DZC9_9ACTN</name>
<evidence type="ECO:0000256" key="1">
    <source>
        <dbReference type="SAM" id="MobiDB-lite"/>
    </source>
</evidence>
<dbReference type="EMBL" id="BAAALD010000010">
    <property type="protein sequence ID" value="GAA1076034.1"/>
    <property type="molecule type" value="Genomic_DNA"/>
</dbReference>
<gene>
    <name evidence="2" type="ORF">GCM10009663_16770</name>
</gene>
<proteinExistence type="predicted"/>
<feature type="region of interest" description="Disordered" evidence="1">
    <location>
        <begin position="61"/>
        <end position="85"/>
    </location>
</feature>
<accession>A0ABP4DZC9</accession>
<evidence type="ECO:0000313" key="2">
    <source>
        <dbReference type="EMBL" id="GAA1076034.1"/>
    </source>
</evidence>
<reference evidence="3" key="1">
    <citation type="journal article" date="2019" name="Int. J. Syst. Evol. Microbiol.">
        <title>The Global Catalogue of Microorganisms (GCM) 10K type strain sequencing project: providing services to taxonomists for standard genome sequencing and annotation.</title>
        <authorList>
            <consortium name="The Broad Institute Genomics Platform"/>
            <consortium name="The Broad Institute Genome Sequencing Center for Infectious Disease"/>
            <person name="Wu L."/>
            <person name="Ma J."/>
        </authorList>
    </citation>
    <scope>NUCLEOTIDE SEQUENCE [LARGE SCALE GENOMIC DNA]</scope>
    <source>
        <strain evidence="3">JCM 13002</strain>
    </source>
</reference>